<evidence type="ECO:0000313" key="3">
    <source>
        <dbReference type="Proteomes" id="UP001295740"/>
    </source>
</evidence>
<dbReference type="Pfam" id="PF10295">
    <property type="entry name" value="DUF2406"/>
    <property type="match status" value="1"/>
</dbReference>
<feature type="compositionally biased region" description="Polar residues" evidence="1">
    <location>
        <begin position="77"/>
        <end position="91"/>
    </location>
</feature>
<comment type="caution">
    <text evidence="2">The sequence shown here is derived from an EMBL/GenBank/DDBJ whole genome shotgun (WGS) entry which is preliminary data.</text>
</comment>
<dbReference type="PANTHER" id="PTHR28186">
    <property type="entry name" value="MEIOTICALLY UP-REGULATED GENE 9 PROTEIN"/>
    <property type="match status" value="1"/>
</dbReference>
<feature type="region of interest" description="Disordered" evidence="1">
    <location>
        <begin position="1"/>
        <end position="123"/>
    </location>
</feature>
<organism evidence="2 3">
    <name type="scientific">Anthostomella pinea</name>
    <dbReference type="NCBI Taxonomy" id="933095"/>
    <lineage>
        <taxon>Eukaryota</taxon>
        <taxon>Fungi</taxon>
        <taxon>Dikarya</taxon>
        <taxon>Ascomycota</taxon>
        <taxon>Pezizomycotina</taxon>
        <taxon>Sordariomycetes</taxon>
        <taxon>Xylariomycetidae</taxon>
        <taxon>Xylariales</taxon>
        <taxon>Xylariaceae</taxon>
        <taxon>Anthostomella</taxon>
    </lineage>
</organism>
<sequence>MASRHYNPHPLPAPPPQQQGQQHASFQQQQPPVPRHHQPQPYQQHQSQPSQSSQVQKQERTRPKSRAFSFRSDKSQKSANSHQQKVGLQESSAEKESKRLHTHADPRMAMTEQEPAMQAQQEEIQMAPLRSVQHKDFAGNLISDPDRSNPTRNRWERPLDTIRSFEAAIDGGYNRNSVIKADTDSMANWNRRSSYYGNNGPRFPQDSYYGGRPASTMRPDSMMLDTRQSAMMAGPKDSYHDGFDGGPYGNAAVGPRNRYSRNHSEPYIQAPRAPADRNVYPMPNNHRSYETVATASGSGSMGEPAGYQTDPTSSENSSIDRRSPPKRQEPTNDYGISFGQSPTYQAPSFSAGNGQASTPPVTRKENGSMLRKPSKTAPASGNAQQRPEAGEKRKSWLLRRFSSKKS</sequence>
<dbReference type="AlphaFoldDB" id="A0AAI8V9S1"/>
<feature type="region of interest" description="Disordered" evidence="1">
    <location>
        <begin position="241"/>
        <end position="406"/>
    </location>
</feature>
<gene>
    <name evidence="2" type="ORF">KHLLAP_LOCUS1442</name>
</gene>
<feature type="compositionally biased region" description="Low complexity" evidence="1">
    <location>
        <begin position="39"/>
        <end position="56"/>
    </location>
</feature>
<evidence type="ECO:0000256" key="1">
    <source>
        <dbReference type="SAM" id="MobiDB-lite"/>
    </source>
</evidence>
<feature type="compositionally biased region" description="Basic and acidic residues" evidence="1">
    <location>
        <begin position="318"/>
        <end position="330"/>
    </location>
</feature>
<accession>A0AAI8V9S1</accession>
<evidence type="ECO:0000313" key="2">
    <source>
        <dbReference type="EMBL" id="CAJ2500974.1"/>
    </source>
</evidence>
<name>A0AAI8V9S1_9PEZI</name>
<reference evidence="2" key="1">
    <citation type="submission" date="2023-10" db="EMBL/GenBank/DDBJ databases">
        <authorList>
            <person name="Hackl T."/>
        </authorList>
    </citation>
    <scope>NUCLEOTIDE SEQUENCE</scope>
</reference>
<feature type="compositionally biased region" description="Low complexity" evidence="1">
    <location>
        <begin position="18"/>
        <end position="30"/>
    </location>
</feature>
<dbReference type="Proteomes" id="UP001295740">
    <property type="component" value="Unassembled WGS sequence"/>
</dbReference>
<dbReference type="PANTHER" id="PTHR28186:SF1">
    <property type="entry name" value="MEIOTICALLY UP-REGULATED GENE 9 PROTEIN"/>
    <property type="match status" value="1"/>
</dbReference>
<feature type="compositionally biased region" description="Basic and acidic residues" evidence="1">
    <location>
        <begin position="92"/>
        <end position="106"/>
    </location>
</feature>
<protein>
    <submittedName>
        <fullName evidence="2">Uu.00g038270.m01.CDS01</fullName>
    </submittedName>
</protein>
<feature type="compositionally biased region" description="Polar residues" evidence="1">
    <location>
        <begin position="338"/>
        <end position="360"/>
    </location>
</feature>
<feature type="compositionally biased region" description="Low complexity" evidence="1">
    <location>
        <begin position="108"/>
        <end position="123"/>
    </location>
</feature>
<dbReference type="InterPro" id="IPR018809">
    <property type="entry name" value="DUF2406"/>
</dbReference>
<keyword evidence="3" id="KW-1185">Reference proteome</keyword>
<proteinExistence type="predicted"/>
<dbReference type="EMBL" id="CAUWAG010000003">
    <property type="protein sequence ID" value="CAJ2500974.1"/>
    <property type="molecule type" value="Genomic_DNA"/>
</dbReference>
<feature type="compositionally biased region" description="Basic residues" evidence="1">
    <location>
        <begin position="395"/>
        <end position="406"/>
    </location>
</feature>